<keyword evidence="1" id="KW-0812">Transmembrane</keyword>
<feature type="non-terminal residue" evidence="2">
    <location>
        <position position="132"/>
    </location>
</feature>
<name>A0AAV5VU42_9BILA</name>
<sequence>FQPTMFELLLQTFTLFSLIASLCFNIILLMLIQLSESRIGNYRKFFFCSIVFDLLYALAECMLSPFYYTSYGICVVAAMSGFSTTEPMIELFWMLWMTLFNDIIIIVAHSVVYRYAVVSRLLFLKDNSAAIY</sequence>
<feature type="transmembrane region" description="Helical" evidence="1">
    <location>
        <begin position="91"/>
        <end position="116"/>
    </location>
</feature>
<keyword evidence="1" id="KW-1133">Transmembrane helix</keyword>
<gene>
    <name evidence="2" type="ORF">PFISCL1PPCAC_12852</name>
</gene>
<organism evidence="2 3">
    <name type="scientific">Pristionchus fissidentatus</name>
    <dbReference type="NCBI Taxonomy" id="1538716"/>
    <lineage>
        <taxon>Eukaryota</taxon>
        <taxon>Metazoa</taxon>
        <taxon>Ecdysozoa</taxon>
        <taxon>Nematoda</taxon>
        <taxon>Chromadorea</taxon>
        <taxon>Rhabditida</taxon>
        <taxon>Rhabditina</taxon>
        <taxon>Diplogasteromorpha</taxon>
        <taxon>Diplogasteroidea</taxon>
        <taxon>Neodiplogasteridae</taxon>
        <taxon>Pristionchus</taxon>
    </lineage>
</organism>
<dbReference type="PANTHER" id="PTHR46178">
    <property type="entry name" value="SEVEN TM RECEPTOR"/>
    <property type="match status" value="1"/>
</dbReference>
<reference evidence="2" key="1">
    <citation type="submission" date="2023-10" db="EMBL/GenBank/DDBJ databases">
        <title>Genome assembly of Pristionchus species.</title>
        <authorList>
            <person name="Yoshida K."/>
            <person name="Sommer R.J."/>
        </authorList>
    </citation>
    <scope>NUCLEOTIDE SEQUENCE</scope>
    <source>
        <strain evidence="2">RS5133</strain>
    </source>
</reference>
<dbReference type="InterPro" id="IPR019428">
    <property type="entry name" value="7TM_GPCR_serpentine_rcpt_Str"/>
</dbReference>
<dbReference type="PANTHER" id="PTHR46178:SF9">
    <property type="entry name" value="SEVEN TM RECEPTOR"/>
    <property type="match status" value="1"/>
</dbReference>
<protein>
    <recommendedName>
        <fullName evidence="4">G protein-coupled receptor</fullName>
    </recommendedName>
</protein>
<accession>A0AAV5VU42</accession>
<keyword evidence="1" id="KW-0472">Membrane</keyword>
<evidence type="ECO:0000313" key="2">
    <source>
        <dbReference type="EMBL" id="GMT21555.1"/>
    </source>
</evidence>
<evidence type="ECO:0000313" key="3">
    <source>
        <dbReference type="Proteomes" id="UP001432322"/>
    </source>
</evidence>
<comment type="caution">
    <text evidence="2">The sequence shown here is derived from an EMBL/GenBank/DDBJ whole genome shotgun (WGS) entry which is preliminary data.</text>
</comment>
<feature type="non-terminal residue" evidence="2">
    <location>
        <position position="1"/>
    </location>
</feature>
<dbReference type="EMBL" id="BTSY01000004">
    <property type="protein sequence ID" value="GMT21555.1"/>
    <property type="molecule type" value="Genomic_DNA"/>
</dbReference>
<keyword evidence="3" id="KW-1185">Reference proteome</keyword>
<feature type="transmembrane region" description="Helical" evidence="1">
    <location>
        <begin position="44"/>
        <end position="59"/>
    </location>
</feature>
<dbReference type="AlphaFoldDB" id="A0AAV5VU42"/>
<evidence type="ECO:0008006" key="4">
    <source>
        <dbReference type="Google" id="ProtNLM"/>
    </source>
</evidence>
<dbReference type="Pfam" id="PF10326">
    <property type="entry name" value="7TM_GPCR_Str"/>
    <property type="match status" value="1"/>
</dbReference>
<dbReference type="Proteomes" id="UP001432322">
    <property type="component" value="Unassembled WGS sequence"/>
</dbReference>
<feature type="transmembrane region" description="Helical" evidence="1">
    <location>
        <begin position="12"/>
        <end position="32"/>
    </location>
</feature>
<evidence type="ECO:0000256" key="1">
    <source>
        <dbReference type="SAM" id="Phobius"/>
    </source>
</evidence>
<proteinExistence type="predicted"/>